<dbReference type="HOGENOM" id="CLU_911930_0_0_9"/>
<dbReference type="eggNOG" id="ENOG503183A">
    <property type="taxonomic scope" value="Bacteria"/>
</dbReference>
<dbReference type="STRING" id="696281.Desru_2536"/>
<dbReference type="RefSeq" id="WP_013842520.1">
    <property type="nucleotide sequence ID" value="NC_015589.1"/>
</dbReference>
<sequence length="323" mass="34278">MGNISLQIERSASGNVEAGEAVIFDTIISSDGNISYDPLTGIITFNESGRYIVNWWVATQGAMTLSGAAFALSSSQLDFIEGSSASKIGQITGFGMIKVNVAPVSLSLINASTGTILYSSAPPSKAMLFVSLDGGLADTSLCFITAQYTHIIKQLLALYPTSVMSVFTTNTGTITGTPYQVYTSPEANDGGLFILINSLGQYETIPLMAITAIYIGADTVYNPSITYLPAPAPLPPGCDTNLMTAIHDYLPVPTEVIIYVGPLTQASGEIYRNEYGVIVLSDADGNTPIFIPVNQIARIITNPPELNKTNVKPVIKNLTDIES</sequence>
<organism evidence="1 2">
    <name type="scientific">Desulforamulus ruminis (strain ATCC 23193 / DSM 2154 / NCIMB 8452 / DL)</name>
    <name type="common">Desulfotomaculum ruminis</name>
    <dbReference type="NCBI Taxonomy" id="696281"/>
    <lineage>
        <taxon>Bacteria</taxon>
        <taxon>Bacillati</taxon>
        <taxon>Bacillota</taxon>
        <taxon>Clostridia</taxon>
        <taxon>Eubacteriales</taxon>
        <taxon>Peptococcaceae</taxon>
        <taxon>Desulforamulus</taxon>
    </lineage>
</organism>
<reference evidence="2" key="1">
    <citation type="submission" date="2011-05" db="EMBL/GenBank/DDBJ databases">
        <title>Complete sequence of Desulfotomaculum ruminis DSM 2154.</title>
        <authorList>
            <person name="Lucas S."/>
            <person name="Copeland A."/>
            <person name="Lapidus A."/>
            <person name="Cheng J.-F."/>
            <person name="Goodwin L."/>
            <person name="Pitluck S."/>
            <person name="Lu M."/>
            <person name="Detter J.C."/>
            <person name="Han C."/>
            <person name="Tapia R."/>
            <person name="Land M."/>
            <person name="Hauser L."/>
            <person name="Kyrpides N."/>
            <person name="Ivanova N."/>
            <person name="Mikhailova N."/>
            <person name="Pagani I."/>
            <person name="Stams A.J.M."/>
            <person name="Plugge C.M."/>
            <person name="Muyzer G."/>
            <person name="Kuever J."/>
            <person name="Parshina S.N."/>
            <person name="Ivanova A.E."/>
            <person name="Nazina T.N."/>
            <person name="Brambilla E."/>
            <person name="Spring S."/>
            <person name="Klenk H.-P."/>
            <person name="Woyke T."/>
        </authorList>
    </citation>
    <scope>NUCLEOTIDE SEQUENCE [LARGE SCALE GENOMIC DNA]</scope>
    <source>
        <strain evidence="2">ATCC 23193 / DSM 2154 / NCIB 8452 / DL</strain>
    </source>
</reference>
<gene>
    <name evidence="1" type="ordered locus">Desru_2536</name>
</gene>
<dbReference type="EMBL" id="CP002780">
    <property type="protein sequence ID" value="AEG60764.1"/>
    <property type="molecule type" value="Genomic_DNA"/>
</dbReference>
<proteinExistence type="predicted"/>
<evidence type="ECO:0000313" key="1">
    <source>
        <dbReference type="EMBL" id="AEG60764.1"/>
    </source>
</evidence>
<protein>
    <submittedName>
        <fullName evidence="1">Uncharacterized protein</fullName>
    </submittedName>
</protein>
<dbReference type="Gene3D" id="2.60.120.40">
    <property type="match status" value="1"/>
</dbReference>
<name>F6DPS5_DESRL</name>
<dbReference type="AlphaFoldDB" id="F6DPS5"/>
<dbReference type="KEGG" id="dru:Desru_2536"/>
<evidence type="ECO:0000313" key="2">
    <source>
        <dbReference type="Proteomes" id="UP000009234"/>
    </source>
</evidence>
<dbReference type="InterPro" id="IPR008983">
    <property type="entry name" value="Tumour_necrosis_fac-like_dom"/>
</dbReference>
<reference evidence="1 2" key="2">
    <citation type="journal article" date="2012" name="Stand. Genomic Sci.">
        <title>Complete genome sequence of the sulfate-reducing firmicute Desulfotomaculum ruminis type strain (DL(T)).</title>
        <authorList>
            <person name="Spring S."/>
            <person name="Visser M."/>
            <person name="Lu M."/>
            <person name="Copeland A."/>
            <person name="Lapidus A."/>
            <person name="Lucas S."/>
            <person name="Cheng J.F."/>
            <person name="Han C."/>
            <person name="Tapia R."/>
            <person name="Goodwin L.A."/>
            <person name="Pitluck S."/>
            <person name="Ivanova N."/>
            <person name="Land M."/>
            <person name="Hauser L."/>
            <person name="Larimer F."/>
            <person name="Rohde M."/>
            <person name="Goker M."/>
            <person name="Detter J.C."/>
            <person name="Kyrpides N.C."/>
            <person name="Woyke T."/>
            <person name="Schaap P.J."/>
            <person name="Plugge C.M."/>
            <person name="Muyzer G."/>
            <person name="Kuever J."/>
            <person name="Pereira I.A."/>
            <person name="Parshina S.N."/>
            <person name="Bernier-Latmani R."/>
            <person name="Stams A.J."/>
            <person name="Klenk H.P."/>
        </authorList>
    </citation>
    <scope>NUCLEOTIDE SEQUENCE [LARGE SCALE GENOMIC DNA]</scope>
    <source>
        <strain evidence="2">ATCC 23193 / DSM 2154 / NCIB 8452 / DL</strain>
    </source>
</reference>
<dbReference type="Proteomes" id="UP000009234">
    <property type="component" value="Chromosome"/>
</dbReference>
<accession>F6DPS5</accession>
<keyword evidence="2" id="KW-1185">Reference proteome</keyword>